<evidence type="ECO:0000256" key="1">
    <source>
        <dbReference type="ARBA" id="ARBA00012444"/>
    </source>
</evidence>
<dbReference type="InterPro" id="IPR011009">
    <property type="entry name" value="Kinase-like_dom_sf"/>
</dbReference>
<organism evidence="13 14">
    <name type="scientific">Synchytrium microbalum</name>
    <dbReference type="NCBI Taxonomy" id="1806994"/>
    <lineage>
        <taxon>Eukaryota</taxon>
        <taxon>Fungi</taxon>
        <taxon>Fungi incertae sedis</taxon>
        <taxon>Chytridiomycota</taxon>
        <taxon>Chytridiomycota incertae sedis</taxon>
        <taxon>Chytridiomycetes</taxon>
        <taxon>Synchytriales</taxon>
        <taxon>Synchytriaceae</taxon>
        <taxon>Synchytrium</taxon>
    </lineage>
</organism>
<feature type="domain" description="Protein kinase" evidence="11">
    <location>
        <begin position="294"/>
        <end position="549"/>
    </location>
</feature>
<feature type="binding site" evidence="9">
    <location>
        <position position="328"/>
    </location>
    <ligand>
        <name>ATP</name>
        <dbReference type="ChEBI" id="CHEBI:30616"/>
    </ligand>
</feature>
<comment type="caution">
    <text evidence="13">The sequence shown here is derived from an EMBL/GenBank/DDBJ whole genome shotgun (WGS) entry which is preliminary data.</text>
</comment>
<comment type="catalytic activity">
    <reaction evidence="7">
        <text>L-threonyl-[protein] + ATP = O-phospho-L-threonyl-[protein] + ADP + H(+)</text>
        <dbReference type="Rhea" id="RHEA:46608"/>
        <dbReference type="Rhea" id="RHEA-COMP:11060"/>
        <dbReference type="Rhea" id="RHEA-COMP:11605"/>
        <dbReference type="ChEBI" id="CHEBI:15378"/>
        <dbReference type="ChEBI" id="CHEBI:30013"/>
        <dbReference type="ChEBI" id="CHEBI:30616"/>
        <dbReference type="ChEBI" id="CHEBI:61977"/>
        <dbReference type="ChEBI" id="CHEBI:456216"/>
        <dbReference type="EC" id="2.7.11.11"/>
    </reaction>
</comment>
<dbReference type="InterPro" id="IPR008271">
    <property type="entry name" value="Ser/Thr_kinase_AS"/>
</dbReference>
<keyword evidence="4 9" id="KW-0547">Nucleotide-binding</keyword>
<dbReference type="GeneID" id="42002541"/>
<keyword evidence="14" id="KW-1185">Reference proteome</keyword>
<evidence type="ECO:0000256" key="3">
    <source>
        <dbReference type="ARBA" id="ARBA00022679"/>
    </source>
</evidence>
<dbReference type="PROSITE" id="PS50011">
    <property type="entry name" value="PROTEIN_KINASE_DOM"/>
    <property type="match status" value="1"/>
</dbReference>
<feature type="region of interest" description="Disordered" evidence="10">
    <location>
        <begin position="110"/>
        <end position="148"/>
    </location>
</feature>
<dbReference type="GO" id="GO:0009653">
    <property type="term" value="P:anatomical structure morphogenesis"/>
    <property type="evidence" value="ECO:0007669"/>
    <property type="project" value="UniProtKB-ARBA"/>
</dbReference>
<name>A0A507CA68_9FUNG</name>
<dbReference type="FunFam" id="1.10.510.10:FF:000005">
    <property type="entry name" value="cAMP-dependent protein kinase catalytic subunit alpha"/>
    <property type="match status" value="1"/>
</dbReference>
<sequence length="613" mass="67361">MFEQTASLPKVPSKPSVSSGGLSTPNDLVKSALSRSLGRGLSSSSRHEPDLPKVNDVASSSAYDNEKSSGRAQDDWNKPTSSTRKNDGLAVKDLGIASLSLGRGDNAKTNLLKSPLHGSLPNGLQRPKSATGSVDMTNVEESESEETMDKVSELSIEHSVVSQATTAIPEGPAPLPGAVSILKQQTAKHHKSLPKIVSMFNTGRSKAPTAGPSSAGKSNKVGPFGSSMQLNTNLSAQFAHGSMSAGMNPSNAALGLQFHSPTESLGHSGKNHHMSAYEIGPPPSAIRNYTLDDFHLVRRVGKGGFATVYLVRLKASTGRYYALKAIKKADVVRLKQERQILNEKNILRAIKHPLIVELFVAFQDISYLYMVMEYVAGGDLFSYLRRVQRFSEDDSRFYTAEVVVALDYLHQQQVVYRDLKPENILLDTTGHIKLADFGFAKVVRETTQSFCGTPDYIAAEVVNNKPYDHAVDWWSLGVLIFELCSGKTPFGDDTSERIYDNIQAGRIKWHPLIKGACKDIIRRLLDLDSDRRLGSGPTGASDLKNHPWFKNLIWKKVETRQITPPYIPSCERPEVLEEQHLKSGGEDHAESLKQAGKQWAHGGDPFYEMFKEF</sequence>
<feature type="compositionally biased region" description="Basic and acidic residues" evidence="10">
    <location>
        <begin position="64"/>
        <end position="77"/>
    </location>
</feature>
<dbReference type="GO" id="GO:0005952">
    <property type="term" value="C:cAMP-dependent protein kinase complex"/>
    <property type="evidence" value="ECO:0007669"/>
    <property type="project" value="TreeGrafter"/>
</dbReference>
<keyword evidence="3" id="KW-0808">Transferase</keyword>
<dbReference type="RefSeq" id="XP_031026706.1">
    <property type="nucleotide sequence ID" value="XM_031167244.1"/>
</dbReference>
<protein>
    <recommendedName>
        <fullName evidence="1">cAMP-dependent protein kinase</fullName>
        <ecNumber evidence="1">2.7.11.11</ecNumber>
    </recommendedName>
</protein>
<dbReference type="Gene3D" id="3.30.200.20">
    <property type="entry name" value="Phosphorylase Kinase, domain 1"/>
    <property type="match status" value="1"/>
</dbReference>
<evidence type="ECO:0000256" key="8">
    <source>
        <dbReference type="ARBA" id="ARBA00047454"/>
    </source>
</evidence>
<dbReference type="STRING" id="1806994.A0A507CA68"/>
<evidence type="ECO:0000256" key="2">
    <source>
        <dbReference type="ARBA" id="ARBA00022527"/>
    </source>
</evidence>
<evidence type="ECO:0000256" key="5">
    <source>
        <dbReference type="ARBA" id="ARBA00022777"/>
    </source>
</evidence>
<gene>
    <name evidence="13" type="ORF">SmJEL517_g01316</name>
</gene>
<dbReference type="SUPFAM" id="SSF56112">
    <property type="entry name" value="Protein kinase-like (PK-like)"/>
    <property type="match status" value="1"/>
</dbReference>
<dbReference type="FunFam" id="3.30.200.20:FF:000042">
    <property type="entry name" value="Aurora kinase A"/>
    <property type="match status" value="1"/>
</dbReference>
<evidence type="ECO:0000313" key="14">
    <source>
        <dbReference type="Proteomes" id="UP000319731"/>
    </source>
</evidence>
<feature type="compositionally biased region" description="Low complexity" evidence="10">
    <location>
        <begin position="33"/>
        <end position="44"/>
    </location>
</feature>
<dbReference type="Pfam" id="PF00069">
    <property type="entry name" value="Pkinase"/>
    <property type="match status" value="1"/>
</dbReference>
<reference evidence="13 14" key="1">
    <citation type="journal article" date="2019" name="Sci. Rep.">
        <title>Comparative genomics of chytrid fungi reveal insights into the obligate biotrophic and pathogenic lifestyle of Synchytrium endobioticum.</title>
        <authorList>
            <person name="van de Vossenberg B.T.L.H."/>
            <person name="Warris S."/>
            <person name="Nguyen H.D.T."/>
            <person name="van Gent-Pelzer M.P.E."/>
            <person name="Joly D.L."/>
            <person name="van de Geest H.C."/>
            <person name="Bonants P.J.M."/>
            <person name="Smith D.S."/>
            <person name="Levesque C.A."/>
            <person name="van der Lee T.A.J."/>
        </authorList>
    </citation>
    <scope>NUCLEOTIDE SEQUENCE [LARGE SCALE GENOMIC DNA]</scope>
    <source>
        <strain evidence="13 14">JEL517</strain>
    </source>
</reference>
<dbReference type="EC" id="2.7.11.11" evidence="1"/>
<dbReference type="AlphaFoldDB" id="A0A507CA68"/>
<dbReference type="InterPro" id="IPR017441">
    <property type="entry name" value="Protein_kinase_ATP_BS"/>
</dbReference>
<dbReference type="GO" id="GO:0005524">
    <property type="term" value="F:ATP binding"/>
    <property type="evidence" value="ECO:0007669"/>
    <property type="project" value="UniProtKB-UniRule"/>
</dbReference>
<dbReference type="InterPro" id="IPR000961">
    <property type="entry name" value="AGC-kinase_C"/>
</dbReference>
<dbReference type="PANTHER" id="PTHR24353:SF153">
    <property type="entry name" value="CAMP-DEPENDENT PROTEIN KINASE CATALYTIC SUBUNIT 1"/>
    <property type="match status" value="1"/>
</dbReference>
<dbReference type="PROSITE" id="PS00108">
    <property type="entry name" value="PROTEIN_KINASE_ST"/>
    <property type="match status" value="1"/>
</dbReference>
<dbReference type="PANTHER" id="PTHR24353">
    <property type="entry name" value="CYCLIC NUCLEOTIDE-DEPENDENT PROTEIN KINASE"/>
    <property type="match status" value="1"/>
</dbReference>
<proteinExistence type="predicted"/>
<evidence type="ECO:0000256" key="10">
    <source>
        <dbReference type="SAM" id="MobiDB-lite"/>
    </source>
</evidence>
<dbReference type="Gene3D" id="1.10.510.10">
    <property type="entry name" value="Transferase(Phosphotransferase) domain 1"/>
    <property type="match status" value="1"/>
</dbReference>
<dbReference type="EMBL" id="QEAO01000004">
    <property type="protein sequence ID" value="TPX36492.1"/>
    <property type="molecule type" value="Genomic_DNA"/>
</dbReference>
<evidence type="ECO:0000256" key="4">
    <source>
        <dbReference type="ARBA" id="ARBA00022741"/>
    </source>
</evidence>
<evidence type="ECO:0000256" key="7">
    <source>
        <dbReference type="ARBA" id="ARBA00047292"/>
    </source>
</evidence>
<dbReference type="InterPro" id="IPR000719">
    <property type="entry name" value="Prot_kinase_dom"/>
</dbReference>
<evidence type="ECO:0000256" key="9">
    <source>
        <dbReference type="PROSITE-ProRule" id="PRU10141"/>
    </source>
</evidence>
<feature type="compositionally biased region" description="Low complexity" evidence="10">
    <location>
        <begin position="7"/>
        <end position="23"/>
    </location>
</feature>
<keyword evidence="5" id="KW-0418">Kinase</keyword>
<dbReference type="GO" id="GO:0004691">
    <property type="term" value="F:cAMP-dependent protein kinase activity"/>
    <property type="evidence" value="ECO:0007669"/>
    <property type="project" value="UniProtKB-EC"/>
</dbReference>
<keyword evidence="6 9" id="KW-0067">ATP-binding</keyword>
<dbReference type="PROSITE" id="PS51285">
    <property type="entry name" value="AGC_KINASE_CTER"/>
    <property type="match status" value="1"/>
</dbReference>
<evidence type="ECO:0000259" key="11">
    <source>
        <dbReference type="PROSITE" id="PS50011"/>
    </source>
</evidence>
<evidence type="ECO:0000259" key="12">
    <source>
        <dbReference type="PROSITE" id="PS51285"/>
    </source>
</evidence>
<dbReference type="SMART" id="SM00220">
    <property type="entry name" value="S_TKc"/>
    <property type="match status" value="1"/>
</dbReference>
<feature type="region of interest" description="Disordered" evidence="10">
    <location>
        <begin position="1"/>
        <end position="86"/>
    </location>
</feature>
<feature type="domain" description="AGC-kinase C-terminal" evidence="12">
    <location>
        <begin position="550"/>
        <end position="613"/>
    </location>
</feature>
<dbReference type="PROSITE" id="PS00107">
    <property type="entry name" value="PROTEIN_KINASE_ATP"/>
    <property type="match status" value="1"/>
</dbReference>
<dbReference type="GO" id="GO:0005829">
    <property type="term" value="C:cytosol"/>
    <property type="evidence" value="ECO:0007669"/>
    <property type="project" value="TreeGrafter"/>
</dbReference>
<evidence type="ECO:0000256" key="6">
    <source>
        <dbReference type="ARBA" id="ARBA00022840"/>
    </source>
</evidence>
<evidence type="ECO:0000313" key="13">
    <source>
        <dbReference type="EMBL" id="TPX36492.1"/>
    </source>
</evidence>
<keyword evidence="2" id="KW-0723">Serine/threonine-protein kinase</keyword>
<dbReference type="OrthoDB" id="63267at2759"/>
<accession>A0A507CA68</accession>
<dbReference type="Proteomes" id="UP000319731">
    <property type="component" value="Unassembled WGS sequence"/>
</dbReference>
<dbReference type="GO" id="GO:0005634">
    <property type="term" value="C:nucleus"/>
    <property type="evidence" value="ECO:0007669"/>
    <property type="project" value="TreeGrafter"/>
</dbReference>
<comment type="catalytic activity">
    <reaction evidence="8">
        <text>L-seryl-[protein] + ATP = O-phospho-L-seryl-[protein] + ADP + H(+)</text>
        <dbReference type="Rhea" id="RHEA:17989"/>
        <dbReference type="Rhea" id="RHEA-COMP:9863"/>
        <dbReference type="Rhea" id="RHEA-COMP:11604"/>
        <dbReference type="ChEBI" id="CHEBI:15378"/>
        <dbReference type="ChEBI" id="CHEBI:29999"/>
        <dbReference type="ChEBI" id="CHEBI:30616"/>
        <dbReference type="ChEBI" id="CHEBI:83421"/>
        <dbReference type="ChEBI" id="CHEBI:456216"/>
        <dbReference type="EC" id="2.7.11.11"/>
    </reaction>
</comment>